<comment type="caution">
    <text evidence="4">The sequence shown here is derived from an EMBL/GenBank/DDBJ whole genome shotgun (WGS) entry which is preliminary data.</text>
</comment>
<evidence type="ECO:0000259" key="3">
    <source>
        <dbReference type="Pfam" id="PF13731"/>
    </source>
</evidence>
<accession>W7D039</accession>
<sequence>MNMKQIIVVGLATISAVIVSIGSGAHAAEVGSVTSDGKVKFTQQTSGDINPSVNPLNPDQPLDPAEGDTPYPGTGGPLSIDYASSFDFGTQEISAETKTYHAKLDKVRVDGEEIEVPNSVQVTDNRGNNAGWHLTVAQNGQLEDESNRTLAGAEIELKKRHSCHKNWVRYHTPGSQSTN</sequence>
<evidence type="ECO:0000256" key="1">
    <source>
        <dbReference type="SAM" id="MobiDB-lite"/>
    </source>
</evidence>
<dbReference type="Proteomes" id="UP000019248">
    <property type="component" value="Unassembled WGS sequence"/>
</dbReference>
<evidence type="ECO:0000313" key="4">
    <source>
        <dbReference type="EMBL" id="EUJ42390.1"/>
    </source>
</evidence>
<dbReference type="RefSeq" id="WP_052008988.1">
    <property type="nucleotide sequence ID" value="NZ_AODL01000042.1"/>
</dbReference>
<proteinExistence type="predicted"/>
<feature type="chain" id="PRO_5004892770" evidence="2">
    <location>
        <begin position="28"/>
        <end position="179"/>
    </location>
</feature>
<dbReference type="PATRIC" id="fig|1265816.5.peg.3289"/>
<keyword evidence="2" id="KW-0732">Signal</keyword>
<dbReference type="AlphaFoldDB" id="W7D039"/>
<feature type="region of interest" description="Disordered" evidence="1">
    <location>
        <begin position="42"/>
        <end position="74"/>
    </location>
</feature>
<dbReference type="InterPro" id="IPR027994">
    <property type="entry name" value="WxL_dom"/>
</dbReference>
<feature type="signal peptide" evidence="2">
    <location>
        <begin position="1"/>
        <end position="27"/>
    </location>
</feature>
<feature type="compositionally biased region" description="Polar residues" evidence="1">
    <location>
        <begin position="42"/>
        <end position="57"/>
    </location>
</feature>
<evidence type="ECO:0000256" key="2">
    <source>
        <dbReference type="SAM" id="SignalP"/>
    </source>
</evidence>
<gene>
    <name evidence="4" type="ORF">PRIP_16647</name>
</gene>
<dbReference type="EMBL" id="AODL01000042">
    <property type="protein sequence ID" value="EUJ42390.1"/>
    <property type="molecule type" value="Genomic_DNA"/>
</dbReference>
<organism evidence="4 5">
    <name type="scientific">Listeria riparia FSL S10-1204</name>
    <dbReference type="NCBI Taxonomy" id="1265816"/>
    <lineage>
        <taxon>Bacteria</taxon>
        <taxon>Bacillati</taxon>
        <taxon>Bacillota</taxon>
        <taxon>Bacilli</taxon>
        <taxon>Bacillales</taxon>
        <taxon>Listeriaceae</taxon>
        <taxon>Listeria</taxon>
    </lineage>
</organism>
<dbReference type="Pfam" id="PF13731">
    <property type="entry name" value="WxL"/>
    <property type="match status" value="1"/>
</dbReference>
<feature type="domain" description="WxL" evidence="3">
    <location>
        <begin position="29"/>
        <end position="171"/>
    </location>
</feature>
<name>W7D039_9LIST</name>
<protein>
    <submittedName>
        <fullName evidence="4">Cell surface protein</fullName>
    </submittedName>
</protein>
<reference evidence="4 5" key="1">
    <citation type="journal article" date="2014" name="Int. J. Syst. Evol. Microbiol.">
        <title>Listeria floridensis sp. nov., Listeria aquatica sp. nov., Listeria cornellensis sp. nov., Listeria riparia sp. nov. and Listeria grandensis sp. nov., from agricultural and natural environments.</title>
        <authorList>
            <person name="den Bakker H.C."/>
            <person name="Warchocki S."/>
            <person name="Wright E.M."/>
            <person name="Allred A.F."/>
            <person name="Ahlstrom C."/>
            <person name="Manuel C.S."/>
            <person name="Stasiewicz M.J."/>
            <person name="Burrell A."/>
            <person name="Roof S."/>
            <person name="Strawn L."/>
            <person name="Fortes E.D."/>
            <person name="Nightingale K.K."/>
            <person name="Kephart D."/>
            <person name="Wiedmann M."/>
        </authorList>
    </citation>
    <scope>NUCLEOTIDE SEQUENCE [LARGE SCALE GENOMIC DNA]</scope>
    <source>
        <strain evidence="4 5">FSL S10-1204</strain>
    </source>
</reference>
<evidence type="ECO:0000313" key="5">
    <source>
        <dbReference type="Proteomes" id="UP000019248"/>
    </source>
</evidence>
<dbReference type="OrthoDB" id="2356942at2"/>
<keyword evidence="5" id="KW-1185">Reference proteome</keyword>